<dbReference type="GO" id="GO:0016987">
    <property type="term" value="F:sigma factor activity"/>
    <property type="evidence" value="ECO:0007669"/>
    <property type="project" value="UniProtKB-KW"/>
</dbReference>
<dbReference type="OrthoDB" id="9797134at2"/>
<dbReference type="InterPro" id="IPR007627">
    <property type="entry name" value="RNA_pol_sigma70_r2"/>
</dbReference>
<keyword evidence="3" id="KW-0731">Sigma factor</keyword>
<evidence type="ECO:0000313" key="8">
    <source>
        <dbReference type="Proteomes" id="UP000292302"/>
    </source>
</evidence>
<dbReference type="Pfam" id="PF04542">
    <property type="entry name" value="Sigma70_r2"/>
    <property type="match status" value="1"/>
</dbReference>
<dbReference type="InterPro" id="IPR036388">
    <property type="entry name" value="WH-like_DNA-bd_sf"/>
</dbReference>
<evidence type="ECO:0000256" key="3">
    <source>
        <dbReference type="ARBA" id="ARBA00023082"/>
    </source>
</evidence>
<dbReference type="Gene3D" id="1.10.10.10">
    <property type="entry name" value="Winged helix-like DNA-binding domain superfamily/Winged helix DNA-binding domain"/>
    <property type="match status" value="1"/>
</dbReference>
<organism evidence="7 8">
    <name type="scientific">Phytopseudomonas daroniae</name>
    <dbReference type="NCBI Taxonomy" id="2487519"/>
    <lineage>
        <taxon>Bacteria</taxon>
        <taxon>Pseudomonadati</taxon>
        <taxon>Pseudomonadota</taxon>
        <taxon>Gammaproteobacteria</taxon>
        <taxon>Pseudomonadales</taxon>
        <taxon>Pseudomonadaceae</taxon>
        <taxon>Phytopseudomonas</taxon>
    </lineage>
</organism>
<name>A0A4Q9QLY3_9GAMM</name>
<dbReference type="InterPro" id="IPR013324">
    <property type="entry name" value="RNA_pol_sigma_r3/r4-like"/>
</dbReference>
<protein>
    <submittedName>
        <fullName evidence="7">RNA polymerase subunit sigma</fullName>
    </submittedName>
</protein>
<evidence type="ECO:0000256" key="4">
    <source>
        <dbReference type="ARBA" id="ARBA00023163"/>
    </source>
</evidence>
<dbReference type="GO" id="GO:0003677">
    <property type="term" value="F:DNA binding"/>
    <property type="evidence" value="ECO:0007669"/>
    <property type="project" value="InterPro"/>
</dbReference>
<sequence>MSDDIVGGLYREHSSWLQGWLYRRVGNSSQAADFAQDVFVRLLSVQHKAGALPDLQRPRAYLATIGRHLVHDHFRRQSLERAYLEALAAWPEEVALSAEELVLIQETLEQVDRLLARLRPLVRQVFLLSQLEGLNYAQIARRLDIGERSVKRYMAQAFEACVLYVE</sequence>
<evidence type="ECO:0000256" key="1">
    <source>
        <dbReference type="ARBA" id="ARBA00010641"/>
    </source>
</evidence>
<dbReference type="Gene3D" id="1.10.1740.10">
    <property type="match status" value="1"/>
</dbReference>
<evidence type="ECO:0000256" key="2">
    <source>
        <dbReference type="ARBA" id="ARBA00023015"/>
    </source>
</evidence>
<evidence type="ECO:0000259" key="5">
    <source>
        <dbReference type="Pfam" id="PF04542"/>
    </source>
</evidence>
<dbReference type="GO" id="GO:0006352">
    <property type="term" value="P:DNA-templated transcription initiation"/>
    <property type="evidence" value="ECO:0007669"/>
    <property type="project" value="InterPro"/>
</dbReference>
<dbReference type="InterPro" id="IPR013325">
    <property type="entry name" value="RNA_pol_sigma_r2"/>
</dbReference>
<dbReference type="SUPFAM" id="SSF88659">
    <property type="entry name" value="Sigma3 and sigma4 domains of RNA polymerase sigma factors"/>
    <property type="match status" value="1"/>
</dbReference>
<comment type="similarity">
    <text evidence="1">Belongs to the sigma-70 factor family. ECF subfamily.</text>
</comment>
<feature type="domain" description="RNA polymerase sigma-70 region 2" evidence="5">
    <location>
        <begin position="9"/>
        <end position="78"/>
    </location>
</feature>
<dbReference type="RefSeq" id="WP_131180038.1">
    <property type="nucleotide sequence ID" value="NZ_QJUI01000008.1"/>
</dbReference>
<accession>A0A4Q9QLY3</accession>
<dbReference type="SUPFAM" id="SSF88946">
    <property type="entry name" value="Sigma2 domain of RNA polymerase sigma factors"/>
    <property type="match status" value="1"/>
</dbReference>
<dbReference type="PANTHER" id="PTHR43133:SF63">
    <property type="entry name" value="RNA POLYMERASE SIGMA FACTOR FECI-RELATED"/>
    <property type="match status" value="1"/>
</dbReference>
<proteinExistence type="inferred from homology"/>
<dbReference type="NCBIfam" id="TIGR02937">
    <property type="entry name" value="sigma70-ECF"/>
    <property type="match status" value="1"/>
</dbReference>
<feature type="domain" description="RNA polymerase sigma factor 70 region 4 type 2" evidence="6">
    <location>
        <begin position="109"/>
        <end position="161"/>
    </location>
</feature>
<gene>
    <name evidence="7" type="ORF">DNK06_10790</name>
</gene>
<dbReference type="Pfam" id="PF08281">
    <property type="entry name" value="Sigma70_r4_2"/>
    <property type="match status" value="1"/>
</dbReference>
<evidence type="ECO:0000259" key="6">
    <source>
        <dbReference type="Pfam" id="PF08281"/>
    </source>
</evidence>
<dbReference type="AlphaFoldDB" id="A0A4Q9QLY3"/>
<evidence type="ECO:0000313" key="7">
    <source>
        <dbReference type="EMBL" id="TBU80253.1"/>
    </source>
</evidence>
<keyword evidence="2" id="KW-0805">Transcription regulation</keyword>
<dbReference type="InterPro" id="IPR039425">
    <property type="entry name" value="RNA_pol_sigma-70-like"/>
</dbReference>
<dbReference type="Proteomes" id="UP000292302">
    <property type="component" value="Unassembled WGS sequence"/>
</dbReference>
<dbReference type="PANTHER" id="PTHR43133">
    <property type="entry name" value="RNA POLYMERASE ECF-TYPE SIGMA FACTO"/>
    <property type="match status" value="1"/>
</dbReference>
<keyword evidence="4" id="KW-0804">Transcription</keyword>
<comment type="caution">
    <text evidence="7">The sequence shown here is derived from an EMBL/GenBank/DDBJ whole genome shotgun (WGS) entry which is preliminary data.</text>
</comment>
<dbReference type="InterPro" id="IPR014284">
    <property type="entry name" value="RNA_pol_sigma-70_dom"/>
</dbReference>
<keyword evidence="8" id="KW-1185">Reference proteome</keyword>
<reference evidence="7 8" key="1">
    <citation type="submission" date="2018-06" db="EMBL/GenBank/DDBJ databases">
        <title>Three novel Pseudomonas species isolated from symptomatic oak.</title>
        <authorList>
            <person name="Bueno-Gonzalez V."/>
            <person name="Brady C."/>
        </authorList>
    </citation>
    <scope>NUCLEOTIDE SEQUENCE [LARGE SCALE GENOMIC DNA]</scope>
    <source>
        <strain evidence="7 8">P9A</strain>
    </source>
</reference>
<dbReference type="EMBL" id="QJUI01000008">
    <property type="protein sequence ID" value="TBU80253.1"/>
    <property type="molecule type" value="Genomic_DNA"/>
</dbReference>
<dbReference type="InterPro" id="IPR013249">
    <property type="entry name" value="RNA_pol_sigma70_r4_t2"/>
</dbReference>